<dbReference type="SUPFAM" id="SSF56399">
    <property type="entry name" value="ADP-ribosylation"/>
    <property type="match status" value="1"/>
</dbReference>
<organism evidence="1 2">
    <name type="scientific">Pseudomonas monteilii</name>
    <dbReference type="NCBI Taxonomy" id="76759"/>
    <lineage>
        <taxon>Bacteria</taxon>
        <taxon>Pseudomonadati</taxon>
        <taxon>Pseudomonadota</taxon>
        <taxon>Gammaproteobacteria</taxon>
        <taxon>Pseudomonadales</taxon>
        <taxon>Pseudomonadaceae</taxon>
        <taxon>Pseudomonas</taxon>
    </lineage>
</organism>
<gene>
    <name evidence="1" type="ORF">CXB65_21855</name>
</gene>
<proteinExistence type="predicted"/>
<dbReference type="InterPro" id="IPR022385">
    <property type="entry name" value="Rhs_assc_core"/>
</dbReference>
<dbReference type="RefSeq" id="WP_080671131.1">
    <property type="nucleotide sequence ID" value="NZ_KK214937.1"/>
</dbReference>
<dbReference type="NCBIfam" id="TIGR03696">
    <property type="entry name" value="Rhs_assc_core"/>
    <property type="match status" value="1"/>
</dbReference>
<protein>
    <submittedName>
        <fullName evidence="1">RHS repeat-associated core domain-containing protein</fullName>
    </submittedName>
</protein>
<evidence type="ECO:0000313" key="1">
    <source>
        <dbReference type="EMBL" id="PKI19146.1"/>
    </source>
</evidence>
<name>A0A2N1ILK5_9PSED</name>
<dbReference type="EMBL" id="PJCG01000061">
    <property type="protein sequence ID" value="PKI19146.1"/>
    <property type="molecule type" value="Genomic_DNA"/>
</dbReference>
<sequence length="293" mass="32657">MARKIKNSMDESQCQLWRALSYTPYGYCSGCSQLIAFNGEREDPVTGHYLLGNGHRGLNPVLMRFNSPDSMSPFGRGGTNSYCYCLGDPINLRDPSGRFPVPTFLSRFFRWAGLKAGFIKEAKGAGRLFNAVTTSQTKIYTRETRARSASAPSLASSAPGVEDISDWDYLGAHGSSKEHGPSLMSGLDPAFQGSSHAQLFGKGFYLAPDPYHPFMYARSLWMRGKTPELYGVYIKYASRLKLGRDYSIRVREGVAEMRRNLEIVIREPAYHLIAVRSGIRDSVVLLRPNEAPF</sequence>
<reference evidence="1 2" key="1">
    <citation type="submission" date="2017-12" db="EMBL/GenBank/DDBJ databases">
        <title>Isolation and characterization of an aerobic denitrifying Pseudomonas monteilii CY06 from aquaculture ponds.</title>
        <authorList>
            <person name="Ma Q."/>
            <person name="Cai Y."/>
            <person name="He Z."/>
        </authorList>
    </citation>
    <scope>NUCLEOTIDE SEQUENCE [LARGE SCALE GENOMIC DNA]</scope>
    <source>
        <strain evidence="1 2">CY06</strain>
    </source>
</reference>
<dbReference type="AlphaFoldDB" id="A0A2N1ILK5"/>
<evidence type="ECO:0000313" key="2">
    <source>
        <dbReference type="Proteomes" id="UP000233399"/>
    </source>
</evidence>
<comment type="caution">
    <text evidence="1">The sequence shown here is derived from an EMBL/GenBank/DDBJ whole genome shotgun (WGS) entry which is preliminary data.</text>
</comment>
<dbReference type="Gene3D" id="2.180.10.10">
    <property type="entry name" value="RHS repeat-associated core"/>
    <property type="match status" value="1"/>
</dbReference>
<accession>A0A2N1ILK5</accession>
<dbReference type="Proteomes" id="UP000233399">
    <property type="component" value="Unassembled WGS sequence"/>
</dbReference>